<keyword evidence="2" id="KW-1185">Reference proteome</keyword>
<reference evidence="1 2" key="1">
    <citation type="submission" date="2015-04" db="EMBL/GenBank/DDBJ databases">
        <title>Complete genome sequence of Schizopora paradoxa KUC8140, a cosmopolitan wood degrader in East Asia.</title>
        <authorList>
            <consortium name="DOE Joint Genome Institute"/>
            <person name="Min B."/>
            <person name="Park H."/>
            <person name="Jang Y."/>
            <person name="Kim J.-J."/>
            <person name="Kim K.H."/>
            <person name="Pangilinan J."/>
            <person name="Lipzen A."/>
            <person name="Riley R."/>
            <person name="Grigoriev I.V."/>
            <person name="Spatafora J.W."/>
            <person name="Choi I.-G."/>
        </authorList>
    </citation>
    <scope>NUCLEOTIDE SEQUENCE [LARGE SCALE GENOMIC DNA]</scope>
    <source>
        <strain evidence="1 2">KUC8140</strain>
    </source>
</reference>
<evidence type="ECO:0000313" key="2">
    <source>
        <dbReference type="Proteomes" id="UP000053477"/>
    </source>
</evidence>
<dbReference type="Proteomes" id="UP000053477">
    <property type="component" value="Unassembled WGS sequence"/>
</dbReference>
<dbReference type="InParanoid" id="A0A0H2RJL4"/>
<dbReference type="AlphaFoldDB" id="A0A0H2RJL4"/>
<protein>
    <submittedName>
        <fullName evidence="1">Uncharacterized protein</fullName>
    </submittedName>
</protein>
<proteinExistence type="predicted"/>
<dbReference type="EMBL" id="KQ085982">
    <property type="protein sequence ID" value="KLO12205.1"/>
    <property type="molecule type" value="Genomic_DNA"/>
</dbReference>
<gene>
    <name evidence="1" type="ORF">SCHPADRAFT_431505</name>
</gene>
<name>A0A0H2RJL4_9AGAM</name>
<organism evidence="1 2">
    <name type="scientific">Schizopora paradoxa</name>
    <dbReference type="NCBI Taxonomy" id="27342"/>
    <lineage>
        <taxon>Eukaryota</taxon>
        <taxon>Fungi</taxon>
        <taxon>Dikarya</taxon>
        <taxon>Basidiomycota</taxon>
        <taxon>Agaricomycotina</taxon>
        <taxon>Agaricomycetes</taxon>
        <taxon>Hymenochaetales</taxon>
        <taxon>Schizoporaceae</taxon>
        <taxon>Schizopora</taxon>
    </lineage>
</organism>
<evidence type="ECO:0000313" key="1">
    <source>
        <dbReference type="EMBL" id="KLO12205.1"/>
    </source>
</evidence>
<sequence>MMIDVEQRRCIEHCQRNIQISALFVHVCVDKTNSISALAARHWTCNQKHNGGKTFEHSRSFVELCGSLTSSYPKIAALSTNTST</sequence>
<accession>A0A0H2RJL4</accession>